<dbReference type="AlphaFoldDB" id="A0A6C0CJC4"/>
<protein>
    <recommendedName>
        <fullName evidence="2">Fibronectin type-III domain-containing protein</fullName>
    </recommendedName>
</protein>
<keyword evidence="1" id="KW-1133">Transmembrane helix</keyword>
<organism evidence="3">
    <name type="scientific">viral metagenome</name>
    <dbReference type="NCBI Taxonomy" id="1070528"/>
    <lineage>
        <taxon>unclassified sequences</taxon>
        <taxon>metagenomes</taxon>
        <taxon>organismal metagenomes</taxon>
    </lineage>
</organism>
<feature type="domain" description="Fibronectin type-III" evidence="2">
    <location>
        <begin position="99"/>
        <end position="203"/>
    </location>
</feature>
<dbReference type="PROSITE" id="PS50853">
    <property type="entry name" value="FN3"/>
    <property type="match status" value="1"/>
</dbReference>
<reference evidence="3" key="1">
    <citation type="journal article" date="2020" name="Nature">
        <title>Giant virus diversity and host interactions through global metagenomics.</title>
        <authorList>
            <person name="Schulz F."/>
            <person name="Roux S."/>
            <person name="Paez-Espino D."/>
            <person name="Jungbluth S."/>
            <person name="Walsh D.A."/>
            <person name="Denef V.J."/>
            <person name="McMahon K.D."/>
            <person name="Konstantinidis K.T."/>
            <person name="Eloe-Fadrosh E.A."/>
            <person name="Kyrpides N.C."/>
            <person name="Woyke T."/>
        </authorList>
    </citation>
    <scope>NUCLEOTIDE SEQUENCE</scope>
    <source>
        <strain evidence="3">GVMAG-M-3300021079-18</strain>
    </source>
</reference>
<sequence length="203" mass="22089">MAWKTKLLFQFSGRGNKLVDRPVLTTARQNFSTTERRMDDNKPPPTSPPEWIAFFVIIVLLVVAFLLIYFYIKPQLFSGSVYVPPSAPSGTVSCPTSLPPTGLTASQVDFSKVSFDASWNPVLVPTTTSAVILGYNVYVNTSPGITTTNTSKTGFTPIPQVRVLNAVGTPLVYGTKYYYRVATVDTCGEGTLSSEEFGITVVV</sequence>
<feature type="transmembrane region" description="Helical" evidence="1">
    <location>
        <begin position="51"/>
        <end position="72"/>
    </location>
</feature>
<dbReference type="InterPro" id="IPR036116">
    <property type="entry name" value="FN3_sf"/>
</dbReference>
<evidence type="ECO:0000313" key="3">
    <source>
        <dbReference type="EMBL" id="QHT03645.1"/>
    </source>
</evidence>
<evidence type="ECO:0000259" key="2">
    <source>
        <dbReference type="PROSITE" id="PS50853"/>
    </source>
</evidence>
<dbReference type="SUPFAM" id="SSF49265">
    <property type="entry name" value="Fibronectin type III"/>
    <property type="match status" value="1"/>
</dbReference>
<dbReference type="Pfam" id="PF00041">
    <property type="entry name" value="fn3"/>
    <property type="match status" value="1"/>
</dbReference>
<proteinExistence type="predicted"/>
<dbReference type="Gene3D" id="2.60.40.10">
    <property type="entry name" value="Immunoglobulins"/>
    <property type="match status" value="1"/>
</dbReference>
<accession>A0A6C0CJC4</accession>
<dbReference type="InterPro" id="IPR013783">
    <property type="entry name" value="Ig-like_fold"/>
</dbReference>
<keyword evidence="1" id="KW-0812">Transmembrane</keyword>
<keyword evidence="1" id="KW-0472">Membrane</keyword>
<name>A0A6C0CJC4_9ZZZZ</name>
<dbReference type="CDD" id="cd00063">
    <property type="entry name" value="FN3"/>
    <property type="match status" value="1"/>
</dbReference>
<dbReference type="EMBL" id="MN739415">
    <property type="protein sequence ID" value="QHT03645.1"/>
    <property type="molecule type" value="Genomic_DNA"/>
</dbReference>
<evidence type="ECO:0000256" key="1">
    <source>
        <dbReference type="SAM" id="Phobius"/>
    </source>
</evidence>
<dbReference type="InterPro" id="IPR003961">
    <property type="entry name" value="FN3_dom"/>
</dbReference>